<dbReference type="PANTHER" id="PTHR30469:SF15">
    <property type="entry name" value="HLYD FAMILY OF SECRETION PROTEINS"/>
    <property type="match status" value="1"/>
</dbReference>
<dbReference type="Pfam" id="PF25967">
    <property type="entry name" value="RND-MFP_C"/>
    <property type="match status" value="1"/>
</dbReference>
<proteinExistence type="inferred from homology"/>
<evidence type="ECO:0000259" key="7">
    <source>
        <dbReference type="Pfam" id="PF25967"/>
    </source>
</evidence>
<evidence type="ECO:0000256" key="3">
    <source>
        <dbReference type="ARBA" id="ARBA00022448"/>
    </source>
</evidence>
<dbReference type="PANTHER" id="PTHR30469">
    <property type="entry name" value="MULTIDRUG RESISTANCE PROTEIN MDTA"/>
    <property type="match status" value="1"/>
</dbReference>
<feature type="domain" description="CusB-like beta-barrel" evidence="6">
    <location>
        <begin position="207"/>
        <end position="278"/>
    </location>
</feature>
<dbReference type="InterPro" id="IPR058792">
    <property type="entry name" value="Beta-barrel_RND_2"/>
</dbReference>
<evidence type="ECO:0000256" key="2">
    <source>
        <dbReference type="ARBA" id="ARBA00009477"/>
    </source>
</evidence>
<evidence type="ECO:0000256" key="4">
    <source>
        <dbReference type="SAM" id="Coils"/>
    </source>
</evidence>
<sequence>MRESFVGALTGVLGLTLAACSHEAPPQPAPRAAVVRTVGLGDTAQLAVYAGEVRARHEIDLAFRVGGKVLERNVTLGSRVKKGDLLARIDPQDVELNAEAAKAQVVAASADLALAKAEFDRSKALSDQHFISGSVLDQKRAALLAAQARLQQARAQADVASNQSGYSRLVADRDGAITATPVEAGQVVAAGQTVLRIAASNEREVLIYVPEQRIAGIKTGTPVGVRPWAAQDQVFEGAVREVAAAADTTTRTYAVRISVPRADDKLALGATAAVAFPTQQKSSIVLPHGALIQKSGAPSVWVVSADGTLQPRSVKVGAWREDGALIESGLANGDRVVVVGAHRLAAGDKVKPVPDNTPVALDSQR</sequence>
<evidence type="ECO:0000313" key="8">
    <source>
        <dbReference type="EMBL" id="QSI76203.1"/>
    </source>
</evidence>
<evidence type="ECO:0000259" key="5">
    <source>
        <dbReference type="Pfam" id="PF25917"/>
    </source>
</evidence>
<evidence type="ECO:0000256" key="1">
    <source>
        <dbReference type="ARBA" id="ARBA00004196"/>
    </source>
</evidence>
<evidence type="ECO:0000313" key="9">
    <source>
        <dbReference type="Proteomes" id="UP000663570"/>
    </source>
</evidence>
<accession>A0ABX7M4T6</accession>
<keyword evidence="3" id="KW-0813">Transport</keyword>
<keyword evidence="4" id="KW-0175">Coiled coil</keyword>
<feature type="domain" description="Multidrug resistance protein MdtA-like C-terminal permuted SH3" evidence="7">
    <location>
        <begin position="284"/>
        <end position="342"/>
    </location>
</feature>
<feature type="coiled-coil region" evidence="4">
    <location>
        <begin position="98"/>
        <end position="163"/>
    </location>
</feature>
<organism evidence="8 9">
    <name type="scientific">Niveibacterium microcysteis</name>
    <dbReference type="NCBI Taxonomy" id="2811415"/>
    <lineage>
        <taxon>Bacteria</taxon>
        <taxon>Pseudomonadati</taxon>
        <taxon>Pseudomonadota</taxon>
        <taxon>Betaproteobacteria</taxon>
        <taxon>Rhodocyclales</taxon>
        <taxon>Rhodocyclaceae</taxon>
        <taxon>Niveibacterium</taxon>
    </lineage>
</organism>
<reference evidence="8 9" key="1">
    <citation type="submission" date="2021-02" db="EMBL/GenBank/DDBJ databases">
        <title>Niveibacterium changnyeongensis HC41.</title>
        <authorList>
            <person name="Kang M."/>
        </authorList>
    </citation>
    <scope>NUCLEOTIDE SEQUENCE [LARGE SCALE GENOMIC DNA]</scope>
    <source>
        <strain evidence="8 9">HC41</strain>
    </source>
</reference>
<dbReference type="Gene3D" id="2.40.30.170">
    <property type="match status" value="1"/>
</dbReference>
<comment type="subcellular location">
    <subcellularLocation>
        <location evidence="1">Cell envelope</location>
    </subcellularLocation>
</comment>
<name>A0ABX7M4T6_9RHOO</name>
<keyword evidence="9" id="KW-1185">Reference proteome</keyword>
<dbReference type="Gene3D" id="2.40.50.100">
    <property type="match status" value="1"/>
</dbReference>
<dbReference type="PROSITE" id="PS51257">
    <property type="entry name" value="PROKAR_LIPOPROTEIN"/>
    <property type="match status" value="1"/>
</dbReference>
<evidence type="ECO:0000259" key="6">
    <source>
        <dbReference type="Pfam" id="PF25954"/>
    </source>
</evidence>
<dbReference type="Pfam" id="PF25954">
    <property type="entry name" value="Beta-barrel_RND_2"/>
    <property type="match status" value="1"/>
</dbReference>
<dbReference type="Gene3D" id="1.10.287.470">
    <property type="entry name" value="Helix hairpin bin"/>
    <property type="match status" value="1"/>
</dbReference>
<dbReference type="RefSeq" id="WP_172204764.1">
    <property type="nucleotide sequence ID" value="NZ_CP071060.1"/>
</dbReference>
<dbReference type="InterPro" id="IPR058625">
    <property type="entry name" value="MdtA-like_BSH"/>
</dbReference>
<dbReference type="Gene3D" id="2.40.420.20">
    <property type="match status" value="1"/>
</dbReference>
<dbReference type="Pfam" id="PF25917">
    <property type="entry name" value="BSH_RND"/>
    <property type="match status" value="1"/>
</dbReference>
<gene>
    <name evidence="8" type="ORF">JY500_17260</name>
</gene>
<dbReference type="EMBL" id="CP071060">
    <property type="protein sequence ID" value="QSI76203.1"/>
    <property type="molecule type" value="Genomic_DNA"/>
</dbReference>
<dbReference type="InterPro" id="IPR006143">
    <property type="entry name" value="RND_pump_MFP"/>
</dbReference>
<feature type="domain" description="Multidrug resistance protein MdtA-like barrel-sandwich hybrid" evidence="5">
    <location>
        <begin position="60"/>
        <end position="194"/>
    </location>
</feature>
<dbReference type="InterPro" id="IPR058627">
    <property type="entry name" value="MdtA-like_C"/>
</dbReference>
<dbReference type="NCBIfam" id="TIGR01730">
    <property type="entry name" value="RND_mfp"/>
    <property type="match status" value="1"/>
</dbReference>
<dbReference type="SUPFAM" id="SSF111369">
    <property type="entry name" value="HlyD-like secretion proteins"/>
    <property type="match status" value="1"/>
</dbReference>
<dbReference type="Proteomes" id="UP000663570">
    <property type="component" value="Chromosome"/>
</dbReference>
<protein>
    <submittedName>
        <fullName evidence="8">Efflux RND transporter periplasmic adaptor subunit</fullName>
    </submittedName>
</protein>
<comment type="similarity">
    <text evidence="2">Belongs to the membrane fusion protein (MFP) (TC 8.A.1) family.</text>
</comment>